<dbReference type="Gene3D" id="3.10.105.10">
    <property type="entry name" value="Dipeptide-binding Protein, Domain 3"/>
    <property type="match status" value="1"/>
</dbReference>
<reference evidence="6 7" key="1">
    <citation type="submission" date="2023-04" db="EMBL/GenBank/DDBJ databases">
        <title>Fusibacter bizertensis strain WBS, isolated from littoral bottom sediments of the Arctic seas - biochemical and genomic analysis.</title>
        <authorList>
            <person name="Brioukhanov A.L."/>
        </authorList>
    </citation>
    <scope>NUCLEOTIDE SEQUENCE [LARGE SCALE GENOMIC DNA]</scope>
    <source>
        <strain evidence="6 7">WBS</strain>
    </source>
</reference>
<dbReference type="InterPro" id="IPR039424">
    <property type="entry name" value="SBP_5"/>
</dbReference>
<dbReference type="PROSITE" id="PS51257">
    <property type="entry name" value="PROKAR_LIPOPROTEIN"/>
    <property type="match status" value="1"/>
</dbReference>
<gene>
    <name evidence="6" type="ORF">QE109_16870</name>
</gene>
<proteinExistence type="inferred from homology"/>
<dbReference type="SUPFAM" id="SSF53850">
    <property type="entry name" value="Periplasmic binding protein-like II"/>
    <property type="match status" value="1"/>
</dbReference>
<dbReference type="PIRSF" id="PIRSF002741">
    <property type="entry name" value="MppA"/>
    <property type="match status" value="1"/>
</dbReference>
<organism evidence="6 7">
    <name type="scientific">Fusibacter bizertensis</name>
    <dbReference type="NCBI Taxonomy" id="1488331"/>
    <lineage>
        <taxon>Bacteria</taxon>
        <taxon>Bacillati</taxon>
        <taxon>Bacillota</taxon>
        <taxon>Clostridia</taxon>
        <taxon>Eubacteriales</taxon>
        <taxon>Eubacteriales Family XII. Incertae Sedis</taxon>
        <taxon>Fusibacter</taxon>
    </lineage>
</organism>
<dbReference type="Gene3D" id="3.40.190.10">
    <property type="entry name" value="Periplasmic binding protein-like II"/>
    <property type="match status" value="1"/>
</dbReference>
<keyword evidence="2" id="KW-0813">Transport</keyword>
<evidence type="ECO:0000259" key="5">
    <source>
        <dbReference type="Pfam" id="PF00496"/>
    </source>
</evidence>
<feature type="signal peptide" evidence="4">
    <location>
        <begin position="1"/>
        <end position="19"/>
    </location>
</feature>
<comment type="caution">
    <text evidence="6">The sequence shown here is derived from an EMBL/GenBank/DDBJ whole genome shotgun (WGS) entry which is preliminary data.</text>
</comment>
<accession>A0ABT6NHB7</accession>
<evidence type="ECO:0000256" key="4">
    <source>
        <dbReference type="SAM" id="SignalP"/>
    </source>
</evidence>
<keyword evidence="3 4" id="KW-0732">Signal</keyword>
<dbReference type="CDD" id="cd00995">
    <property type="entry name" value="PBP2_NikA_DppA_OppA_like"/>
    <property type="match status" value="1"/>
</dbReference>
<evidence type="ECO:0000313" key="6">
    <source>
        <dbReference type="EMBL" id="MDH8679834.1"/>
    </source>
</evidence>
<evidence type="ECO:0000313" key="7">
    <source>
        <dbReference type="Proteomes" id="UP001158045"/>
    </source>
</evidence>
<evidence type="ECO:0000256" key="1">
    <source>
        <dbReference type="ARBA" id="ARBA00005695"/>
    </source>
</evidence>
<dbReference type="InterPro" id="IPR030678">
    <property type="entry name" value="Peptide/Ni-bd"/>
</dbReference>
<sequence length="580" mass="64325">MKKSLVLLLCLVMVASAFLAGCSPKEDAVTETTTAPASEATTEAPMVEAEPSGTLVVGITEASGNFNPHYYSSAYDGYVVDMVFEGLIARNFEGEYEGSVADSWEYSEDGKSITFNMKKDRVFSDGQPLTANDVVFSYLVLADPSYTGRYSSTVKDMVGYDEYYAGESDTFSGVEAIDDYTVKFNFKEALRVNFANCGSAILPAHYYGKDFAPGNTASVEAITTDAMGSGPYVVSQFKEKELVYLERNPLYVGDDYMVKEIILKFVDQTTDIVELTSGGVDLLAGVIDPKKISEARNAGFSINSYNRSGYGYIKTNCEAGPTADVKVRQALYYSFNVKEFVNSYYYDADTDQVLAVTQYHPFSQISWAIDDALLDSMIEYDFDLDKAKALLDEAGWLVGADGIRYKDGQPLELKIAAMPDHDILATLIPMWERDWGQGLGVKLTVAYLEFNTILDYVIYNSDANVDNWSLFFLATSITTPDPHSLYTTFHSDYIGSGMDNTSRYSNPKVDELLDQAKAIMDIEEAKPVYAEIAKILNEEAVMMPVYANTYFDLYATKLVDFKTSSLYNWVSALKDAKIVE</sequence>
<name>A0ABT6NHB7_9FIRM</name>
<keyword evidence="7" id="KW-1185">Reference proteome</keyword>
<protein>
    <submittedName>
        <fullName evidence="6">ABC transporter substrate-binding protein</fullName>
    </submittedName>
</protein>
<evidence type="ECO:0000256" key="2">
    <source>
        <dbReference type="ARBA" id="ARBA00022448"/>
    </source>
</evidence>
<feature type="domain" description="Solute-binding protein family 5" evidence="5">
    <location>
        <begin position="96"/>
        <end position="492"/>
    </location>
</feature>
<dbReference type="InterPro" id="IPR000914">
    <property type="entry name" value="SBP_5_dom"/>
</dbReference>
<evidence type="ECO:0000256" key="3">
    <source>
        <dbReference type="ARBA" id="ARBA00022729"/>
    </source>
</evidence>
<dbReference type="PANTHER" id="PTHR30290">
    <property type="entry name" value="PERIPLASMIC BINDING COMPONENT OF ABC TRANSPORTER"/>
    <property type="match status" value="1"/>
</dbReference>
<dbReference type="RefSeq" id="WP_281095729.1">
    <property type="nucleotide sequence ID" value="NZ_JARYZI010000018.1"/>
</dbReference>
<dbReference type="EMBL" id="JARYZI010000018">
    <property type="protein sequence ID" value="MDH8679834.1"/>
    <property type="molecule type" value="Genomic_DNA"/>
</dbReference>
<comment type="similarity">
    <text evidence="1">Belongs to the bacterial solute-binding protein 5 family.</text>
</comment>
<dbReference type="Proteomes" id="UP001158045">
    <property type="component" value="Unassembled WGS sequence"/>
</dbReference>
<dbReference type="Pfam" id="PF00496">
    <property type="entry name" value="SBP_bac_5"/>
    <property type="match status" value="1"/>
</dbReference>
<dbReference type="PANTHER" id="PTHR30290:SF9">
    <property type="entry name" value="OLIGOPEPTIDE-BINDING PROTEIN APPA"/>
    <property type="match status" value="1"/>
</dbReference>
<feature type="chain" id="PRO_5045448098" evidence="4">
    <location>
        <begin position="20"/>
        <end position="580"/>
    </location>
</feature>